<dbReference type="PANTHER" id="PTHR43648">
    <property type="entry name" value="ELECTRON TRANSFER FLAVOPROTEIN BETA SUBUNIT LYSINE METHYLTRANSFERASE"/>
    <property type="match status" value="1"/>
</dbReference>
<dbReference type="InterPro" id="IPR004498">
    <property type="entry name" value="Ribosomal_PrmA_MeTrfase"/>
</dbReference>
<dbReference type="Gene3D" id="3.40.50.150">
    <property type="entry name" value="Vaccinia Virus protein VP39"/>
    <property type="match status" value="1"/>
</dbReference>
<evidence type="ECO:0000256" key="3">
    <source>
        <dbReference type="ARBA" id="ARBA00022603"/>
    </source>
</evidence>
<evidence type="ECO:0000313" key="7">
    <source>
        <dbReference type="EMBL" id="SHI01385.1"/>
    </source>
</evidence>
<evidence type="ECO:0000256" key="5">
    <source>
        <dbReference type="ARBA" id="ARBA00022691"/>
    </source>
</evidence>
<evidence type="ECO:0000256" key="4">
    <source>
        <dbReference type="ARBA" id="ARBA00022679"/>
    </source>
</evidence>
<dbReference type="AlphaFoldDB" id="A0A1M5XNG1"/>
<keyword evidence="7" id="KW-0687">Ribonucleoprotein</keyword>
<dbReference type="GO" id="GO:0008276">
    <property type="term" value="F:protein methyltransferase activity"/>
    <property type="evidence" value="ECO:0007669"/>
    <property type="project" value="UniProtKB-UniRule"/>
</dbReference>
<evidence type="ECO:0000256" key="1">
    <source>
        <dbReference type="ARBA" id="ARBA00009741"/>
    </source>
</evidence>
<evidence type="ECO:0000256" key="2">
    <source>
        <dbReference type="ARBA" id="ARBA00022490"/>
    </source>
</evidence>
<feature type="binding site" evidence="6">
    <location>
        <position position="126"/>
    </location>
    <ligand>
        <name>S-adenosyl-L-methionine</name>
        <dbReference type="ChEBI" id="CHEBI:59789"/>
    </ligand>
</feature>
<organism evidence="7 8">
    <name type="scientific">Chryseolinea serpens</name>
    <dbReference type="NCBI Taxonomy" id="947013"/>
    <lineage>
        <taxon>Bacteria</taxon>
        <taxon>Pseudomonadati</taxon>
        <taxon>Bacteroidota</taxon>
        <taxon>Cytophagia</taxon>
        <taxon>Cytophagales</taxon>
        <taxon>Fulvivirgaceae</taxon>
        <taxon>Chryseolinea</taxon>
    </lineage>
</organism>
<dbReference type="GO" id="GO:0005737">
    <property type="term" value="C:cytoplasm"/>
    <property type="evidence" value="ECO:0007669"/>
    <property type="project" value="UniProtKB-SubCell"/>
</dbReference>
<evidence type="ECO:0000256" key="6">
    <source>
        <dbReference type="HAMAP-Rule" id="MF_00735"/>
    </source>
</evidence>
<evidence type="ECO:0000313" key="8">
    <source>
        <dbReference type="Proteomes" id="UP000184212"/>
    </source>
</evidence>
<proteinExistence type="inferred from homology"/>
<dbReference type="SUPFAM" id="SSF53335">
    <property type="entry name" value="S-adenosyl-L-methionine-dependent methyltransferases"/>
    <property type="match status" value="1"/>
</dbReference>
<gene>
    <name evidence="6" type="primary">prmA</name>
    <name evidence="7" type="ORF">SAMN04488109_6778</name>
</gene>
<dbReference type="PIRSF" id="PIRSF000401">
    <property type="entry name" value="RPL11_MTase"/>
    <property type="match status" value="1"/>
</dbReference>
<dbReference type="InterPro" id="IPR050078">
    <property type="entry name" value="Ribosomal_L11_MeTrfase_PrmA"/>
</dbReference>
<accession>A0A1M5XNG1</accession>
<dbReference type="InterPro" id="IPR029063">
    <property type="entry name" value="SAM-dependent_MTases_sf"/>
</dbReference>
<comment type="similarity">
    <text evidence="1 6">Belongs to the methyltransferase superfamily. PrmA family.</text>
</comment>
<protein>
    <recommendedName>
        <fullName evidence="6">Ribosomal protein L11 methyltransferase</fullName>
        <shortName evidence="6">L11 Mtase</shortName>
        <ecNumber evidence="6">2.1.1.-</ecNumber>
    </recommendedName>
</protein>
<reference evidence="7 8" key="1">
    <citation type="submission" date="2016-11" db="EMBL/GenBank/DDBJ databases">
        <authorList>
            <person name="Jaros S."/>
            <person name="Januszkiewicz K."/>
            <person name="Wedrychowicz H."/>
        </authorList>
    </citation>
    <scope>NUCLEOTIDE SEQUENCE [LARGE SCALE GENOMIC DNA]</scope>
    <source>
        <strain evidence="7 8">DSM 24574</strain>
    </source>
</reference>
<feature type="binding site" evidence="6">
    <location>
        <position position="147"/>
    </location>
    <ligand>
        <name>S-adenosyl-L-methionine</name>
        <dbReference type="ChEBI" id="CHEBI:59789"/>
    </ligand>
</feature>
<sequence length="277" mass="32307">MYYSRLQVICDPDFSELIMAEIAEAGFDTFMETEKGFEAYVEMEKYDKEYLQAIKDKYTLQTPVVFFQDRIQKQNWNEEWEKNYEPIIVDDRCLIRADFHKIEKKYPYELIITPKMSFGTGHHQTTYLMIKSQLDINHQNKRVMDAGCGTAILSVMASKLGAREVEAFDIDEWSVSNGQENIDVNGCTNIHQQQGKLSNFSFEGTFDIILANINKNVLLDEIRLYQHYMAPESLLLLSGFYTNDIDDLLLEAGRYNLAEVRRDEREQWAALLLKKLS</sequence>
<comment type="catalytic activity">
    <reaction evidence="6">
        <text>L-lysyl-[protein] + 3 S-adenosyl-L-methionine = N(6),N(6),N(6)-trimethyl-L-lysyl-[protein] + 3 S-adenosyl-L-homocysteine + 3 H(+)</text>
        <dbReference type="Rhea" id="RHEA:54192"/>
        <dbReference type="Rhea" id="RHEA-COMP:9752"/>
        <dbReference type="Rhea" id="RHEA-COMP:13826"/>
        <dbReference type="ChEBI" id="CHEBI:15378"/>
        <dbReference type="ChEBI" id="CHEBI:29969"/>
        <dbReference type="ChEBI" id="CHEBI:57856"/>
        <dbReference type="ChEBI" id="CHEBI:59789"/>
        <dbReference type="ChEBI" id="CHEBI:61961"/>
    </reaction>
</comment>
<comment type="subcellular location">
    <subcellularLocation>
        <location evidence="6">Cytoplasm</location>
    </subcellularLocation>
</comment>
<dbReference type="GO" id="GO:0005840">
    <property type="term" value="C:ribosome"/>
    <property type="evidence" value="ECO:0007669"/>
    <property type="project" value="UniProtKB-KW"/>
</dbReference>
<dbReference type="EC" id="2.1.1.-" evidence="6"/>
<keyword evidence="5 6" id="KW-0949">S-adenosyl-L-methionine</keyword>
<dbReference type="Proteomes" id="UP000184212">
    <property type="component" value="Unassembled WGS sequence"/>
</dbReference>
<feature type="binding site" evidence="6">
    <location>
        <position position="212"/>
    </location>
    <ligand>
        <name>S-adenosyl-L-methionine</name>
        <dbReference type="ChEBI" id="CHEBI:59789"/>
    </ligand>
</feature>
<keyword evidence="7" id="KW-0689">Ribosomal protein</keyword>
<feature type="binding site" evidence="6">
    <location>
        <position position="169"/>
    </location>
    <ligand>
        <name>S-adenosyl-L-methionine</name>
        <dbReference type="ChEBI" id="CHEBI:59789"/>
    </ligand>
</feature>
<dbReference type="OrthoDB" id="9785995at2"/>
<dbReference type="Pfam" id="PF06325">
    <property type="entry name" value="PrmA"/>
    <property type="match status" value="1"/>
</dbReference>
<comment type="function">
    <text evidence="6">Methylates ribosomal protein L11.</text>
</comment>
<dbReference type="RefSeq" id="WP_073143362.1">
    <property type="nucleotide sequence ID" value="NZ_FQWQ01000006.1"/>
</dbReference>
<keyword evidence="4 6" id="KW-0808">Transferase</keyword>
<keyword evidence="8" id="KW-1185">Reference proteome</keyword>
<name>A0A1M5XNG1_9BACT</name>
<keyword evidence="3 6" id="KW-0489">Methyltransferase</keyword>
<dbReference type="CDD" id="cd02440">
    <property type="entry name" value="AdoMet_MTases"/>
    <property type="match status" value="1"/>
</dbReference>
<dbReference type="HAMAP" id="MF_00735">
    <property type="entry name" value="Methyltr_PrmA"/>
    <property type="match status" value="1"/>
</dbReference>
<dbReference type="EMBL" id="FQWQ01000006">
    <property type="protein sequence ID" value="SHI01385.1"/>
    <property type="molecule type" value="Genomic_DNA"/>
</dbReference>
<dbReference type="PANTHER" id="PTHR43648:SF1">
    <property type="entry name" value="ELECTRON TRANSFER FLAVOPROTEIN BETA SUBUNIT LYSINE METHYLTRANSFERASE"/>
    <property type="match status" value="1"/>
</dbReference>
<dbReference type="GO" id="GO:0032259">
    <property type="term" value="P:methylation"/>
    <property type="evidence" value="ECO:0007669"/>
    <property type="project" value="UniProtKB-KW"/>
</dbReference>
<dbReference type="NCBIfam" id="NF001785">
    <property type="entry name" value="PRK00517.2-2"/>
    <property type="match status" value="1"/>
</dbReference>
<keyword evidence="2 6" id="KW-0963">Cytoplasm</keyword>
<dbReference type="STRING" id="947013.SAMN04488109_6778"/>